<feature type="compositionally biased region" description="Acidic residues" evidence="1">
    <location>
        <begin position="9"/>
        <end position="30"/>
    </location>
</feature>
<keyword evidence="4" id="KW-1185">Reference proteome</keyword>
<evidence type="ECO:0000259" key="2">
    <source>
        <dbReference type="Pfam" id="PF13843"/>
    </source>
</evidence>
<dbReference type="PANTHER" id="PTHR46599">
    <property type="entry name" value="PIGGYBAC TRANSPOSABLE ELEMENT-DERIVED PROTEIN 4"/>
    <property type="match status" value="1"/>
</dbReference>
<proteinExistence type="predicted"/>
<name>A0AAV8ZME6_9CUCU</name>
<sequence length="367" mass="41630">MQCGLESDNSSENESLESGIEDNIEVESESESSTKYSEESDNESDNQSIEKDGEDNIPLARCVTKDSRIIVPTKERLKGKNDHLWSTEPPLQSKRISKRNIIHFQPGSKGSAKEVIRPIDCFLHFFHNGIINKIVQHTNEEIQSKAEKYKKGATVSETCKEVLALIGLLIFSGAMKNNHLNARHMFNSVLPGSIYKSTMSCNRFLFLLDALKFDGRISRPERSRNDAFAPIREVWDTFIDKCKQSYTPTSYVTIDEQLLAFRGRCRFRMYTPNKLAEYGLKIVMVCDSTSKYMINVSPYLGKSKVTNGPLANYYVKSLTTTLHGSNRNITMDNWFTSVELADLLCDPYNLTLVGTIRKISAIFPLNF</sequence>
<organism evidence="3 4">
    <name type="scientific">Rhamnusium bicolor</name>
    <dbReference type="NCBI Taxonomy" id="1586634"/>
    <lineage>
        <taxon>Eukaryota</taxon>
        <taxon>Metazoa</taxon>
        <taxon>Ecdysozoa</taxon>
        <taxon>Arthropoda</taxon>
        <taxon>Hexapoda</taxon>
        <taxon>Insecta</taxon>
        <taxon>Pterygota</taxon>
        <taxon>Neoptera</taxon>
        <taxon>Endopterygota</taxon>
        <taxon>Coleoptera</taxon>
        <taxon>Polyphaga</taxon>
        <taxon>Cucujiformia</taxon>
        <taxon>Chrysomeloidea</taxon>
        <taxon>Cerambycidae</taxon>
        <taxon>Lepturinae</taxon>
        <taxon>Rhagiini</taxon>
        <taxon>Rhamnusium</taxon>
    </lineage>
</organism>
<accession>A0AAV8ZME6</accession>
<dbReference type="InterPro" id="IPR029526">
    <property type="entry name" value="PGBD"/>
</dbReference>
<evidence type="ECO:0000313" key="3">
    <source>
        <dbReference type="EMBL" id="KAJ8966820.1"/>
    </source>
</evidence>
<reference evidence="3" key="1">
    <citation type="journal article" date="2023" name="Insect Mol. Biol.">
        <title>Genome sequencing provides insights into the evolution of gene families encoding plant cell wall-degrading enzymes in longhorned beetles.</title>
        <authorList>
            <person name="Shin N.R."/>
            <person name="Okamura Y."/>
            <person name="Kirsch R."/>
            <person name="Pauchet Y."/>
        </authorList>
    </citation>
    <scope>NUCLEOTIDE SEQUENCE</scope>
    <source>
        <strain evidence="3">RBIC_L_NR</strain>
    </source>
</reference>
<dbReference type="Pfam" id="PF13843">
    <property type="entry name" value="DDE_Tnp_1_7"/>
    <property type="match status" value="1"/>
</dbReference>
<evidence type="ECO:0000256" key="1">
    <source>
        <dbReference type="SAM" id="MobiDB-lite"/>
    </source>
</evidence>
<dbReference type="EMBL" id="JANEYF010000935">
    <property type="protein sequence ID" value="KAJ8966820.1"/>
    <property type="molecule type" value="Genomic_DNA"/>
</dbReference>
<dbReference type="PANTHER" id="PTHR46599:SF3">
    <property type="entry name" value="PIGGYBAC TRANSPOSABLE ELEMENT-DERIVED PROTEIN 4"/>
    <property type="match status" value="1"/>
</dbReference>
<dbReference type="Proteomes" id="UP001162156">
    <property type="component" value="Unassembled WGS sequence"/>
</dbReference>
<evidence type="ECO:0000313" key="4">
    <source>
        <dbReference type="Proteomes" id="UP001162156"/>
    </source>
</evidence>
<protein>
    <recommendedName>
        <fullName evidence="2">PiggyBac transposable element-derived protein domain-containing protein</fullName>
    </recommendedName>
</protein>
<dbReference type="AlphaFoldDB" id="A0AAV8ZME6"/>
<feature type="region of interest" description="Disordered" evidence="1">
    <location>
        <begin position="1"/>
        <end position="57"/>
    </location>
</feature>
<feature type="domain" description="PiggyBac transposable element-derived protein" evidence="2">
    <location>
        <begin position="118"/>
        <end position="358"/>
    </location>
</feature>
<gene>
    <name evidence="3" type="ORF">NQ314_003282</name>
</gene>
<comment type="caution">
    <text evidence="3">The sequence shown here is derived from an EMBL/GenBank/DDBJ whole genome shotgun (WGS) entry which is preliminary data.</text>
</comment>